<dbReference type="STRING" id="1093900.A0A507BC26"/>
<feature type="transmembrane region" description="Helical" evidence="6">
    <location>
        <begin position="478"/>
        <end position="498"/>
    </location>
</feature>
<comment type="caution">
    <text evidence="7">The sequence shown here is derived from an EMBL/GenBank/DDBJ whole genome shotgun (WGS) entry which is preliminary data.</text>
</comment>
<dbReference type="Gene3D" id="1.20.58.340">
    <property type="entry name" value="Magnesium transport protein CorA, transmembrane region"/>
    <property type="match status" value="1"/>
</dbReference>
<dbReference type="GO" id="GO:0015095">
    <property type="term" value="F:magnesium ion transmembrane transporter activity"/>
    <property type="evidence" value="ECO:0007669"/>
    <property type="project" value="TreeGrafter"/>
</dbReference>
<dbReference type="InterPro" id="IPR002523">
    <property type="entry name" value="MgTranspt_CorA/ZnTranspt_ZntB"/>
</dbReference>
<keyword evidence="6" id="KW-0812">Transmembrane</keyword>
<dbReference type="PANTHER" id="PTHR46494">
    <property type="entry name" value="CORA FAMILY METAL ION TRANSPORTER (EUROFUNG)"/>
    <property type="match status" value="1"/>
</dbReference>
<dbReference type="PANTHER" id="PTHR46494:SF1">
    <property type="entry name" value="CORA FAMILY METAL ION TRANSPORTER (EUROFUNG)"/>
    <property type="match status" value="1"/>
</dbReference>
<dbReference type="GeneID" id="41970547"/>
<feature type="coiled-coil region" evidence="4">
    <location>
        <begin position="380"/>
        <end position="441"/>
    </location>
</feature>
<dbReference type="GO" id="GO:0050897">
    <property type="term" value="F:cobalt ion binding"/>
    <property type="evidence" value="ECO:0007669"/>
    <property type="project" value="TreeGrafter"/>
</dbReference>
<dbReference type="InterPro" id="IPR045861">
    <property type="entry name" value="CorA_cytoplasmic_dom"/>
</dbReference>
<organism evidence="7 8">
    <name type="scientific">Thyridium curvatum</name>
    <dbReference type="NCBI Taxonomy" id="1093900"/>
    <lineage>
        <taxon>Eukaryota</taxon>
        <taxon>Fungi</taxon>
        <taxon>Dikarya</taxon>
        <taxon>Ascomycota</taxon>
        <taxon>Pezizomycotina</taxon>
        <taxon>Sordariomycetes</taxon>
        <taxon>Sordariomycetidae</taxon>
        <taxon>Thyridiales</taxon>
        <taxon>Thyridiaceae</taxon>
        <taxon>Thyridium</taxon>
    </lineage>
</organism>
<keyword evidence="3" id="KW-1003">Cell membrane</keyword>
<feature type="region of interest" description="Disordered" evidence="5">
    <location>
        <begin position="128"/>
        <end position="168"/>
    </location>
</feature>
<dbReference type="InParanoid" id="A0A507BC26"/>
<keyword evidence="4" id="KW-0175">Coiled coil</keyword>
<dbReference type="EMBL" id="SKBQ01000013">
    <property type="protein sequence ID" value="TPX17457.1"/>
    <property type="molecule type" value="Genomic_DNA"/>
</dbReference>
<evidence type="ECO:0000313" key="8">
    <source>
        <dbReference type="Proteomes" id="UP000319257"/>
    </source>
</evidence>
<dbReference type="GO" id="GO:0005886">
    <property type="term" value="C:plasma membrane"/>
    <property type="evidence" value="ECO:0007669"/>
    <property type="project" value="UniProtKB-SubCell"/>
</dbReference>
<dbReference type="GO" id="GO:0015087">
    <property type="term" value="F:cobalt ion transmembrane transporter activity"/>
    <property type="evidence" value="ECO:0007669"/>
    <property type="project" value="TreeGrafter"/>
</dbReference>
<dbReference type="SUPFAM" id="SSF143865">
    <property type="entry name" value="CorA soluble domain-like"/>
    <property type="match status" value="1"/>
</dbReference>
<feature type="compositionally biased region" description="Basic and acidic residues" evidence="5">
    <location>
        <begin position="128"/>
        <end position="137"/>
    </location>
</feature>
<gene>
    <name evidence="7" type="ORF">E0L32_003100</name>
</gene>
<evidence type="ECO:0000256" key="5">
    <source>
        <dbReference type="SAM" id="MobiDB-lite"/>
    </source>
</evidence>
<name>A0A507BC26_9PEZI</name>
<dbReference type="Proteomes" id="UP000319257">
    <property type="component" value="Unassembled WGS sequence"/>
</dbReference>
<evidence type="ECO:0000256" key="3">
    <source>
        <dbReference type="ARBA" id="ARBA00022475"/>
    </source>
</evidence>
<keyword evidence="2" id="KW-0813">Transport</keyword>
<dbReference type="Pfam" id="PF01544">
    <property type="entry name" value="CorA"/>
    <property type="match status" value="1"/>
</dbReference>
<feature type="transmembrane region" description="Helical" evidence="6">
    <location>
        <begin position="510"/>
        <end position="530"/>
    </location>
</feature>
<accession>A0A507BC26</accession>
<dbReference type="RefSeq" id="XP_030999168.1">
    <property type="nucleotide sequence ID" value="XM_031137364.1"/>
</dbReference>
<dbReference type="OrthoDB" id="5430812at2759"/>
<evidence type="ECO:0000256" key="4">
    <source>
        <dbReference type="SAM" id="Coils"/>
    </source>
</evidence>
<keyword evidence="6" id="KW-0472">Membrane</keyword>
<reference evidence="7 8" key="1">
    <citation type="submission" date="2019-06" db="EMBL/GenBank/DDBJ databases">
        <title>Draft genome sequence of the filamentous fungus Phialemoniopsis curvata isolated from diesel fuel.</title>
        <authorList>
            <person name="Varaljay V.A."/>
            <person name="Lyon W.J."/>
            <person name="Crouch A.L."/>
            <person name="Drake C.E."/>
            <person name="Hollomon J.M."/>
            <person name="Nadeau L.J."/>
            <person name="Nunn H.S."/>
            <person name="Stevenson B.S."/>
            <person name="Bojanowski C.L."/>
            <person name="Crookes-Goodson W.J."/>
        </authorList>
    </citation>
    <scope>NUCLEOTIDE SEQUENCE [LARGE SCALE GENOMIC DNA]</scope>
    <source>
        <strain evidence="7 8">D216</strain>
    </source>
</reference>
<proteinExistence type="predicted"/>
<comment type="subcellular location">
    <subcellularLocation>
        <location evidence="1">Cell membrane</location>
        <topology evidence="1">Multi-pass membrane protein</topology>
    </subcellularLocation>
</comment>
<evidence type="ECO:0000256" key="1">
    <source>
        <dbReference type="ARBA" id="ARBA00004651"/>
    </source>
</evidence>
<evidence type="ECO:0000256" key="2">
    <source>
        <dbReference type="ARBA" id="ARBA00022448"/>
    </source>
</evidence>
<keyword evidence="6" id="KW-1133">Transmembrane helix</keyword>
<evidence type="ECO:0000313" key="7">
    <source>
        <dbReference type="EMBL" id="TPX17457.1"/>
    </source>
</evidence>
<evidence type="ECO:0000256" key="6">
    <source>
        <dbReference type="SAM" id="Phobius"/>
    </source>
</evidence>
<keyword evidence="8" id="KW-1185">Reference proteome</keyword>
<dbReference type="GO" id="GO:0000287">
    <property type="term" value="F:magnesium ion binding"/>
    <property type="evidence" value="ECO:0007669"/>
    <property type="project" value="TreeGrafter"/>
</dbReference>
<sequence length="583" mass="67078">MANPAQLQPAAPPAAPTLTEDMLRKRFLDFDNTEVYEDVKVHGANEHARNFVVQFGPQKAEIATDLDASEIEFYIDKARSREEDPPIRWINIWNPGKQMEAVSLLADRYGFSARLKMSIVMWDMMKDNRPKAPEPTHRLGRPSFSRSRRDLEQGANGAVQQPEQKEQNKMAEMLMSRTTEEDAATFHLMQSSLNYTSIDPDQAFICLGANWLHQRPKFTAKGHEKKEGSLVPPKHWSWFVLCNDNTVISFHEAATYDAVPEGESIHQWRKDELKYMRSNTLKVLKQLSKNASQKEKIAFTQLSNVRFSLRDDADNPAALGVEGSSNLFYYLFEDYSAAVDIVNSSKKTLESLRKVVLSDHQRQHDTKGIINKIYTLKRELSQLKQLFASYKTLIERLLAEFDLNGDAKGDGNRGDAKGRLSKKARDRFERLKDRIQSLMLDAIQEALGEQQSLQETWFNLTRERDSRATARLTRSATLLAKLSVLFLPVTFMTSYFSVEIPHLMDNYTPRTYWVSFAVIASVSFVALFFFGRVLELLTDGFEEMAERARRWLVERMCWPGSRAHREARRAEAEEERELDGWKI</sequence>
<dbReference type="AlphaFoldDB" id="A0A507BC26"/>
<protein>
    <submittedName>
        <fullName evidence="7">Uncharacterized protein</fullName>
    </submittedName>
</protein>